<dbReference type="AlphaFoldDB" id="X0XV76"/>
<proteinExistence type="predicted"/>
<feature type="non-terminal residue" evidence="1">
    <location>
        <position position="144"/>
    </location>
</feature>
<sequence>MTKKNRQKSLKATLLITTLALLFYLPLKAEDKDQNGDQILITSVKPTNNMNELSFMSLGSKSFENSELLQNASKEYKSNSTRLSFPQILDESYPTLIKDSHKRINPKPIENSLFTTSLVTLVALNVGDFYTTNRALKFKGRIQA</sequence>
<name>X0XV76_9ZZZZ</name>
<comment type="caution">
    <text evidence="1">The sequence shown here is derived from an EMBL/GenBank/DDBJ whole genome shotgun (WGS) entry which is preliminary data.</text>
</comment>
<dbReference type="EMBL" id="BARS01046179">
    <property type="protein sequence ID" value="GAG40453.1"/>
    <property type="molecule type" value="Genomic_DNA"/>
</dbReference>
<reference evidence="1" key="1">
    <citation type="journal article" date="2014" name="Front. Microbiol.">
        <title>High frequency of phylogenetically diverse reductive dehalogenase-homologous genes in deep subseafloor sedimentary metagenomes.</title>
        <authorList>
            <person name="Kawai M."/>
            <person name="Futagami T."/>
            <person name="Toyoda A."/>
            <person name="Takaki Y."/>
            <person name="Nishi S."/>
            <person name="Hori S."/>
            <person name="Arai W."/>
            <person name="Tsubouchi T."/>
            <person name="Morono Y."/>
            <person name="Uchiyama I."/>
            <person name="Ito T."/>
            <person name="Fujiyama A."/>
            <person name="Inagaki F."/>
            <person name="Takami H."/>
        </authorList>
    </citation>
    <scope>NUCLEOTIDE SEQUENCE</scope>
    <source>
        <strain evidence="1">Expedition CK06-06</strain>
    </source>
</reference>
<gene>
    <name evidence="1" type="ORF">S01H1_69536</name>
</gene>
<organism evidence="1">
    <name type="scientific">marine sediment metagenome</name>
    <dbReference type="NCBI Taxonomy" id="412755"/>
    <lineage>
        <taxon>unclassified sequences</taxon>
        <taxon>metagenomes</taxon>
        <taxon>ecological metagenomes</taxon>
    </lineage>
</organism>
<evidence type="ECO:0000313" key="1">
    <source>
        <dbReference type="EMBL" id="GAG40453.1"/>
    </source>
</evidence>
<accession>X0XV76</accession>
<protein>
    <submittedName>
        <fullName evidence="1">Uncharacterized protein</fullName>
    </submittedName>
</protein>